<dbReference type="GO" id="GO:0008381">
    <property type="term" value="F:mechanosensitive monoatomic ion channel activity"/>
    <property type="evidence" value="ECO:0007669"/>
    <property type="project" value="UniProtKB-ARBA"/>
</dbReference>
<evidence type="ECO:0000256" key="3">
    <source>
        <dbReference type="ARBA" id="ARBA00022475"/>
    </source>
</evidence>
<dbReference type="Pfam" id="PF00924">
    <property type="entry name" value="MS_channel_2nd"/>
    <property type="match status" value="1"/>
</dbReference>
<dbReference type="InterPro" id="IPR023408">
    <property type="entry name" value="MscS_beta-dom_sf"/>
</dbReference>
<evidence type="ECO:0000256" key="7">
    <source>
        <dbReference type="SAM" id="MobiDB-lite"/>
    </source>
</evidence>
<dbReference type="InterPro" id="IPR006686">
    <property type="entry name" value="MscS_channel_CS"/>
</dbReference>
<dbReference type="Proteomes" id="UP000295097">
    <property type="component" value="Unassembled WGS sequence"/>
</dbReference>
<feature type="transmembrane region" description="Helical" evidence="8">
    <location>
        <begin position="365"/>
        <end position="382"/>
    </location>
</feature>
<feature type="compositionally biased region" description="Acidic residues" evidence="7">
    <location>
        <begin position="632"/>
        <end position="641"/>
    </location>
</feature>
<protein>
    <submittedName>
        <fullName evidence="11">MscS family membrane protein</fullName>
    </submittedName>
</protein>
<keyword evidence="3" id="KW-1003">Cell membrane</keyword>
<evidence type="ECO:0000259" key="9">
    <source>
        <dbReference type="Pfam" id="PF00924"/>
    </source>
</evidence>
<organism evidence="11 12">
    <name type="scientific">Martelella mediterranea</name>
    <dbReference type="NCBI Taxonomy" id="293089"/>
    <lineage>
        <taxon>Bacteria</taxon>
        <taxon>Pseudomonadati</taxon>
        <taxon>Pseudomonadota</taxon>
        <taxon>Alphaproteobacteria</taxon>
        <taxon>Hyphomicrobiales</taxon>
        <taxon>Aurantimonadaceae</taxon>
        <taxon>Martelella</taxon>
    </lineage>
</organism>
<comment type="subcellular location">
    <subcellularLocation>
        <location evidence="1">Cell membrane</location>
        <topology evidence="1">Multi-pass membrane protein</topology>
    </subcellularLocation>
</comment>
<dbReference type="InterPro" id="IPR006685">
    <property type="entry name" value="MscS_channel_2nd"/>
</dbReference>
<keyword evidence="6 8" id="KW-0472">Membrane</keyword>
<proteinExistence type="inferred from homology"/>
<reference evidence="11 12" key="1">
    <citation type="submission" date="2019-03" db="EMBL/GenBank/DDBJ databases">
        <title>Freshwater and sediment microbial communities from various areas in North America, analyzing microbe dynamics in response to fracking.</title>
        <authorList>
            <person name="Lamendella R."/>
        </authorList>
    </citation>
    <scope>NUCLEOTIDE SEQUENCE [LARGE SCALE GENOMIC DNA]</scope>
    <source>
        <strain evidence="11 12">175.2</strain>
    </source>
</reference>
<feature type="transmembrane region" description="Helical" evidence="8">
    <location>
        <begin position="252"/>
        <end position="273"/>
    </location>
</feature>
<feature type="domain" description="Mechanosensitive ion channel MscS" evidence="9">
    <location>
        <begin position="411"/>
        <end position="476"/>
    </location>
</feature>
<dbReference type="PROSITE" id="PS01246">
    <property type="entry name" value="UPF0003"/>
    <property type="match status" value="1"/>
</dbReference>
<evidence type="ECO:0000256" key="1">
    <source>
        <dbReference type="ARBA" id="ARBA00004651"/>
    </source>
</evidence>
<dbReference type="RefSeq" id="WP_165972832.1">
    <property type="nucleotide sequence ID" value="NZ_SMAR01000018.1"/>
</dbReference>
<dbReference type="SUPFAM" id="SSF50182">
    <property type="entry name" value="Sm-like ribonucleoproteins"/>
    <property type="match status" value="1"/>
</dbReference>
<dbReference type="Gene3D" id="2.30.30.60">
    <property type="match status" value="1"/>
</dbReference>
<comment type="caution">
    <text evidence="11">The sequence shown here is derived from an EMBL/GenBank/DDBJ whole genome shotgun (WGS) entry which is preliminary data.</text>
</comment>
<evidence type="ECO:0000256" key="8">
    <source>
        <dbReference type="SAM" id="Phobius"/>
    </source>
</evidence>
<dbReference type="Gene3D" id="3.30.70.100">
    <property type="match status" value="1"/>
</dbReference>
<dbReference type="AlphaFoldDB" id="A0A4R3NRA3"/>
<feature type="transmembrane region" description="Helical" evidence="8">
    <location>
        <begin position="285"/>
        <end position="310"/>
    </location>
</feature>
<comment type="similarity">
    <text evidence="2">Belongs to the MscS (TC 1.A.23) family.</text>
</comment>
<feature type="compositionally biased region" description="Acidic residues" evidence="7">
    <location>
        <begin position="655"/>
        <end position="664"/>
    </location>
</feature>
<dbReference type="Gene3D" id="1.10.287.1260">
    <property type="match status" value="1"/>
</dbReference>
<feature type="region of interest" description="Disordered" evidence="7">
    <location>
        <begin position="621"/>
        <end position="676"/>
    </location>
</feature>
<feature type="transmembrane region" description="Helical" evidence="8">
    <location>
        <begin position="21"/>
        <end position="43"/>
    </location>
</feature>
<evidence type="ECO:0000256" key="2">
    <source>
        <dbReference type="ARBA" id="ARBA00008017"/>
    </source>
</evidence>
<evidence type="ECO:0000256" key="6">
    <source>
        <dbReference type="ARBA" id="ARBA00023136"/>
    </source>
</evidence>
<evidence type="ECO:0000259" key="10">
    <source>
        <dbReference type="Pfam" id="PF21082"/>
    </source>
</evidence>
<gene>
    <name evidence="11" type="ORF">EDC90_101883</name>
</gene>
<evidence type="ECO:0000313" key="11">
    <source>
        <dbReference type="EMBL" id="TCT37500.1"/>
    </source>
</evidence>
<feature type="transmembrane region" description="Helical" evidence="8">
    <location>
        <begin position="388"/>
        <end position="408"/>
    </location>
</feature>
<dbReference type="PANTHER" id="PTHR43634">
    <property type="entry name" value="OW CONDUCTANCE MECHANOSENSITIVE CHANNEL"/>
    <property type="match status" value="1"/>
</dbReference>
<evidence type="ECO:0000256" key="5">
    <source>
        <dbReference type="ARBA" id="ARBA00022989"/>
    </source>
</evidence>
<dbReference type="SUPFAM" id="SSF82689">
    <property type="entry name" value="Mechanosensitive channel protein MscS (YggB), C-terminal domain"/>
    <property type="match status" value="1"/>
</dbReference>
<evidence type="ECO:0000256" key="4">
    <source>
        <dbReference type="ARBA" id="ARBA00022692"/>
    </source>
</evidence>
<feature type="domain" description="Mechanosensitive ion channel MscS C-terminal" evidence="10">
    <location>
        <begin position="486"/>
        <end position="568"/>
    </location>
</feature>
<sequence length="676" mass="74682">MIRFFISRYSSRNGGVRQNECGFFGLGLSVCIGLLAVTLLTFMPQPGNAQDLSDDVVSERFWAQIRTDSPRYTMESFLNASDALQDSVEAYLEDPSLELQAEIALLSDLLVDLVDLENVAAATRRETGIRTFEYLMDIFGRIGPPDVTMFPDLDMASGAGSDSFRIPNTPLRIERVINGPRKGEFLFAEETVRVAPRFFEAVRHLPLISPLGIESWASFGPQQTGPLVPQAFVVAMPPLLTQLWFETPAWKVIFETALLLVFALVLFGIHHAVRSMVKTGRVSVLVARTLAPVLVVYCASSVLPFIALQIHLSGSFARFYDVVLTIAIYGGSAFIFWLLTRILVETIILSPRIRDESLDADLLRLGGATLGLFGSVCILALGGHAIGLPVLSVVAGLGIGGLAVALAVRPTFENLIGGVILFVDRPVRVGDFCSVGDQKGTVEGIGIRSTKLRAVDRTVISIPNAQFADMQIINWAQCDQMLINETIGLRYDTAEDQLRYLLVALRRMLHAHPRIDAETVRVRFAGFGDSSLKVSIRIYAQTREWNDFFAIREDVDLRILKTVHEAGTDFAFPSQTVYMAKDQGRDEERSTRAEDAVKRWRDTGQLPFPRLSRQEQERLKGTLDYPPYGSADADDIVEPEAAEPLSDPCQPPPELAEEASEEETSSTSERTRHQGG</sequence>
<dbReference type="InterPro" id="IPR010920">
    <property type="entry name" value="LSM_dom_sf"/>
</dbReference>
<accession>A0A4R3NRA3</accession>
<dbReference type="InterPro" id="IPR049278">
    <property type="entry name" value="MS_channel_C"/>
</dbReference>
<dbReference type="Pfam" id="PF21082">
    <property type="entry name" value="MS_channel_3rd"/>
    <property type="match status" value="1"/>
</dbReference>
<dbReference type="EMBL" id="SMAR01000018">
    <property type="protein sequence ID" value="TCT37500.1"/>
    <property type="molecule type" value="Genomic_DNA"/>
</dbReference>
<dbReference type="InterPro" id="IPR011066">
    <property type="entry name" value="MscS_channel_C_sf"/>
</dbReference>
<keyword evidence="12" id="KW-1185">Reference proteome</keyword>
<dbReference type="GO" id="GO:0005886">
    <property type="term" value="C:plasma membrane"/>
    <property type="evidence" value="ECO:0007669"/>
    <property type="project" value="UniProtKB-SubCell"/>
</dbReference>
<feature type="transmembrane region" description="Helical" evidence="8">
    <location>
        <begin position="322"/>
        <end position="344"/>
    </location>
</feature>
<dbReference type="PANTHER" id="PTHR43634:SF2">
    <property type="entry name" value="LOW CONDUCTANCE MECHANOSENSITIVE CHANNEL YNAI"/>
    <property type="match status" value="1"/>
</dbReference>
<keyword evidence="4 8" id="KW-0812">Transmembrane</keyword>
<dbReference type="InterPro" id="IPR045042">
    <property type="entry name" value="YnaI-like"/>
</dbReference>
<evidence type="ECO:0000313" key="12">
    <source>
        <dbReference type="Proteomes" id="UP000295097"/>
    </source>
</evidence>
<keyword evidence="5 8" id="KW-1133">Transmembrane helix</keyword>
<name>A0A4R3NRA3_9HYPH</name>